<proteinExistence type="predicted"/>
<reference evidence="3" key="1">
    <citation type="submission" date="2019-08" db="EMBL/GenBank/DDBJ databases">
        <authorList>
            <person name="Kucharzyk K."/>
            <person name="Murdoch R.W."/>
            <person name="Higgins S."/>
            <person name="Loffler F."/>
        </authorList>
    </citation>
    <scope>NUCLEOTIDE SEQUENCE</scope>
</reference>
<dbReference type="CDD" id="cd00371">
    <property type="entry name" value="HMA"/>
    <property type="match status" value="1"/>
</dbReference>
<feature type="compositionally biased region" description="Basic and acidic residues" evidence="1">
    <location>
        <begin position="1"/>
        <end position="34"/>
    </location>
</feature>
<organism evidence="3">
    <name type="scientific">bioreactor metagenome</name>
    <dbReference type="NCBI Taxonomy" id="1076179"/>
    <lineage>
        <taxon>unclassified sequences</taxon>
        <taxon>metagenomes</taxon>
        <taxon>ecological metagenomes</taxon>
    </lineage>
</organism>
<accession>A0A645GDG4</accession>
<gene>
    <name evidence="3" type="ORF">SDC9_172343</name>
</gene>
<dbReference type="GO" id="GO:0046872">
    <property type="term" value="F:metal ion binding"/>
    <property type="evidence" value="ECO:0007669"/>
    <property type="project" value="InterPro"/>
</dbReference>
<evidence type="ECO:0000259" key="2">
    <source>
        <dbReference type="PROSITE" id="PS50846"/>
    </source>
</evidence>
<dbReference type="SUPFAM" id="SSF55008">
    <property type="entry name" value="HMA, heavy metal-associated domain"/>
    <property type="match status" value="1"/>
</dbReference>
<name>A0A645GDG4_9ZZZZ</name>
<dbReference type="EMBL" id="VSSQ01073949">
    <property type="protein sequence ID" value="MPN24937.1"/>
    <property type="molecule type" value="Genomic_DNA"/>
</dbReference>
<dbReference type="InterPro" id="IPR036163">
    <property type="entry name" value="HMA_dom_sf"/>
</dbReference>
<feature type="domain" description="HMA" evidence="2">
    <location>
        <begin position="31"/>
        <end position="97"/>
    </location>
</feature>
<sequence>MNNEETRPNSGHAEHDNSEKKSLEKNNNNKEDHITMNVNGDCEMCKDRIEKVSLAIDGVTSAKWDLNSKKLHLNIIKSKTDIKAISKRLANVGHDTDLYKAEKEVYNALPECCKYRK</sequence>
<protein>
    <recommendedName>
        <fullName evidence="2">HMA domain-containing protein</fullName>
    </recommendedName>
</protein>
<dbReference type="AlphaFoldDB" id="A0A645GDG4"/>
<dbReference type="InterPro" id="IPR006121">
    <property type="entry name" value="HMA_dom"/>
</dbReference>
<comment type="caution">
    <text evidence="3">The sequence shown here is derived from an EMBL/GenBank/DDBJ whole genome shotgun (WGS) entry which is preliminary data.</text>
</comment>
<evidence type="ECO:0000313" key="3">
    <source>
        <dbReference type="EMBL" id="MPN24937.1"/>
    </source>
</evidence>
<evidence type="ECO:0000256" key="1">
    <source>
        <dbReference type="SAM" id="MobiDB-lite"/>
    </source>
</evidence>
<dbReference type="PROSITE" id="PS50846">
    <property type="entry name" value="HMA_2"/>
    <property type="match status" value="1"/>
</dbReference>
<feature type="region of interest" description="Disordered" evidence="1">
    <location>
        <begin position="1"/>
        <end position="35"/>
    </location>
</feature>
<dbReference type="Gene3D" id="3.30.70.100">
    <property type="match status" value="1"/>
</dbReference>